<dbReference type="SUPFAM" id="SSF90123">
    <property type="entry name" value="ABC transporter transmembrane region"/>
    <property type="match status" value="1"/>
</dbReference>
<dbReference type="Gene3D" id="1.20.1560.10">
    <property type="entry name" value="ABC transporter type 1, transmembrane domain"/>
    <property type="match status" value="1"/>
</dbReference>
<dbReference type="CDD" id="cd03228">
    <property type="entry name" value="ABCC_MRP_Like"/>
    <property type="match status" value="1"/>
</dbReference>
<sequence length="651" mass="70112">MRSRRSRSGKAANAAGKGAATGLDLPELSEPRWYRYEGQLAEAGWARMAGRLPGLMWQALTLAWRASPRDVVATVGFNAASGVFTAVALVATAGVLEELFAAGPTPDRVVAAVPALVLVAVASVLRGVLSAGAGWAQSRLEPQVERLSELRLMELATRVRVLAFDDNDFHDRMFRATMRGASEAKRVVTNAVDILTGVIGIAAAAGVLGVLHPVLIPLLMLTVLPEGWAASWAARMRYTWILAITDSRRRKGMLDDLMTSRATCAEVRSFTMREPLLAEFAAIAGHERDVQLNLARRQALVRMAGDGASGAATALTYVVLGMLLVGGAMPLAVAGAAVIAIRTGQSALNTTLMAVNSAYESGLYFRDFLEFCEHAREWLPPTGLAPPPRDFERITVEGVVFGYPGKKEPALDGVDLHIRRGETIALVGENGSGKTTLSKLLAGLYAPDRGRVLWDGTDLAGVDTHLLRERVAVIAQDHTHWPLSARRNVTMSSPDDDERLERSALVSGADAVVEELPRGWDTLLDRRFAAGEELSGGQWQRVAAARGFYREAPLLICDEPTAALDARAEHRLFESIHEHARSTGSAVVLITHRLASVRMADRVYVLDGGRVTEQGTHDQLMRAGGLYAELYSIQAAAYRPVPADGDGTRAV</sequence>
<dbReference type="Proteomes" id="UP000295281">
    <property type="component" value="Unassembled WGS sequence"/>
</dbReference>
<dbReference type="EMBL" id="SNYN01000003">
    <property type="protein sequence ID" value="TDQ53778.1"/>
    <property type="molecule type" value="Genomic_DNA"/>
</dbReference>
<name>A0A4R6V5U7_9ACTN</name>
<dbReference type="InterPro" id="IPR027417">
    <property type="entry name" value="P-loop_NTPase"/>
</dbReference>
<dbReference type="InterPro" id="IPR039421">
    <property type="entry name" value="Type_1_exporter"/>
</dbReference>
<dbReference type="RefSeq" id="WP_341770527.1">
    <property type="nucleotide sequence ID" value="NZ_SNYN01000003.1"/>
</dbReference>
<dbReference type="PROSITE" id="PS50929">
    <property type="entry name" value="ABC_TM1F"/>
    <property type="match status" value="1"/>
</dbReference>
<dbReference type="SMART" id="SM00382">
    <property type="entry name" value="AAA"/>
    <property type="match status" value="1"/>
</dbReference>
<evidence type="ECO:0000256" key="4">
    <source>
        <dbReference type="ARBA" id="ARBA00022840"/>
    </source>
</evidence>
<dbReference type="InterPro" id="IPR003439">
    <property type="entry name" value="ABC_transporter-like_ATP-bd"/>
</dbReference>
<dbReference type="PANTHER" id="PTHR24221:SF646">
    <property type="entry name" value="HAEMOLYSIN SECRETION ATP-BINDING PROTEIN"/>
    <property type="match status" value="1"/>
</dbReference>
<feature type="transmembrane region" description="Helical" evidence="7">
    <location>
        <begin position="317"/>
        <end position="341"/>
    </location>
</feature>
<feature type="transmembrane region" description="Helical" evidence="7">
    <location>
        <begin position="108"/>
        <end position="129"/>
    </location>
</feature>
<proteinExistence type="predicted"/>
<evidence type="ECO:0000256" key="5">
    <source>
        <dbReference type="ARBA" id="ARBA00022989"/>
    </source>
</evidence>
<evidence type="ECO:0000259" key="8">
    <source>
        <dbReference type="PROSITE" id="PS50893"/>
    </source>
</evidence>
<dbReference type="PANTHER" id="PTHR24221">
    <property type="entry name" value="ATP-BINDING CASSETTE SUB-FAMILY B"/>
    <property type="match status" value="1"/>
</dbReference>
<dbReference type="GO" id="GO:0005524">
    <property type="term" value="F:ATP binding"/>
    <property type="evidence" value="ECO:0007669"/>
    <property type="project" value="UniProtKB-KW"/>
</dbReference>
<dbReference type="GO" id="GO:0140359">
    <property type="term" value="F:ABC-type transporter activity"/>
    <property type="evidence" value="ECO:0007669"/>
    <property type="project" value="InterPro"/>
</dbReference>
<keyword evidence="5 7" id="KW-1133">Transmembrane helix</keyword>
<dbReference type="GO" id="GO:0034040">
    <property type="term" value="F:ATPase-coupled lipid transmembrane transporter activity"/>
    <property type="evidence" value="ECO:0007669"/>
    <property type="project" value="TreeGrafter"/>
</dbReference>
<dbReference type="AlphaFoldDB" id="A0A4R6V5U7"/>
<keyword evidence="6 7" id="KW-0472">Membrane</keyword>
<evidence type="ECO:0000256" key="2">
    <source>
        <dbReference type="ARBA" id="ARBA00022692"/>
    </source>
</evidence>
<feature type="domain" description="ABC transporter" evidence="8">
    <location>
        <begin position="394"/>
        <end position="633"/>
    </location>
</feature>
<dbReference type="Pfam" id="PF00005">
    <property type="entry name" value="ABC_tran"/>
    <property type="match status" value="1"/>
</dbReference>
<dbReference type="InterPro" id="IPR003593">
    <property type="entry name" value="AAA+_ATPase"/>
</dbReference>
<evidence type="ECO:0000313" key="10">
    <source>
        <dbReference type="EMBL" id="TDQ53778.1"/>
    </source>
</evidence>
<feature type="transmembrane region" description="Helical" evidence="7">
    <location>
        <begin position="187"/>
        <end position="208"/>
    </location>
</feature>
<comment type="subcellular location">
    <subcellularLocation>
        <location evidence="1">Cell membrane</location>
        <topology evidence="1">Multi-pass membrane protein</topology>
    </subcellularLocation>
</comment>
<evidence type="ECO:0000313" key="11">
    <source>
        <dbReference type="Proteomes" id="UP000295281"/>
    </source>
</evidence>
<evidence type="ECO:0000259" key="9">
    <source>
        <dbReference type="PROSITE" id="PS50929"/>
    </source>
</evidence>
<dbReference type="GO" id="GO:0005886">
    <property type="term" value="C:plasma membrane"/>
    <property type="evidence" value="ECO:0007669"/>
    <property type="project" value="UniProtKB-SubCell"/>
</dbReference>
<keyword evidence="4 10" id="KW-0067">ATP-binding</keyword>
<feature type="transmembrane region" description="Helical" evidence="7">
    <location>
        <begin position="71"/>
        <end position="96"/>
    </location>
</feature>
<keyword evidence="2 7" id="KW-0812">Transmembrane</keyword>
<keyword evidence="11" id="KW-1185">Reference proteome</keyword>
<accession>A0A4R6V5U7</accession>
<comment type="caution">
    <text evidence="10">The sequence shown here is derived from an EMBL/GenBank/DDBJ whole genome shotgun (WGS) entry which is preliminary data.</text>
</comment>
<dbReference type="PROSITE" id="PS50893">
    <property type="entry name" value="ABC_TRANSPORTER_2"/>
    <property type="match status" value="1"/>
</dbReference>
<dbReference type="GO" id="GO:0016887">
    <property type="term" value="F:ATP hydrolysis activity"/>
    <property type="evidence" value="ECO:0007669"/>
    <property type="project" value="InterPro"/>
</dbReference>
<dbReference type="Gene3D" id="3.40.50.300">
    <property type="entry name" value="P-loop containing nucleotide triphosphate hydrolases"/>
    <property type="match status" value="1"/>
</dbReference>
<dbReference type="SUPFAM" id="SSF52540">
    <property type="entry name" value="P-loop containing nucleoside triphosphate hydrolases"/>
    <property type="match status" value="1"/>
</dbReference>
<keyword evidence="3" id="KW-0547">Nucleotide-binding</keyword>
<evidence type="ECO:0000256" key="1">
    <source>
        <dbReference type="ARBA" id="ARBA00004651"/>
    </source>
</evidence>
<evidence type="ECO:0000256" key="7">
    <source>
        <dbReference type="SAM" id="Phobius"/>
    </source>
</evidence>
<reference evidence="10 11" key="1">
    <citation type="submission" date="2019-03" db="EMBL/GenBank/DDBJ databases">
        <title>Genomic Encyclopedia of Type Strains, Phase IV (KMG-IV): sequencing the most valuable type-strain genomes for metagenomic binning, comparative biology and taxonomic classification.</title>
        <authorList>
            <person name="Goeker M."/>
        </authorList>
    </citation>
    <scope>NUCLEOTIDE SEQUENCE [LARGE SCALE GENOMIC DNA]</scope>
    <source>
        <strain evidence="10 11">DSM 46770</strain>
    </source>
</reference>
<evidence type="ECO:0000256" key="3">
    <source>
        <dbReference type="ARBA" id="ARBA00022741"/>
    </source>
</evidence>
<protein>
    <submittedName>
        <fullName evidence="10">ATP-binding cassette subfamily B protein/ATP-binding cassette subfamily C protein</fullName>
    </submittedName>
</protein>
<feature type="domain" description="ABC transmembrane type-1" evidence="9">
    <location>
        <begin position="72"/>
        <end position="360"/>
    </location>
</feature>
<organism evidence="10 11">
    <name type="scientific">Actinorugispora endophytica</name>
    <dbReference type="NCBI Taxonomy" id="1605990"/>
    <lineage>
        <taxon>Bacteria</taxon>
        <taxon>Bacillati</taxon>
        <taxon>Actinomycetota</taxon>
        <taxon>Actinomycetes</taxon>
        <taxon>Streptosporangiales</taxon>
        <taxon>Nocardiopsidaceae</taxon>
        <taxon>Actinorugispora</taxon>
    </lineage>
</organism>
<dbReference type="InterPro" id="IPR036640">
    <property type="entry name" value="ABC1_TM_sf"/>
</dbReference>
<dbReference type="InterPro" id="IPR011527">
    <property type="entry name" value="ABC1_TM_dom"/>
</dbReference>
<evidence type="ECO:0000256" key="6">
    <source>
        <dbReference type="ARBA" id="ARBA00023136"/>
    </source>
</evidence>
<gene>
    <name evidence="10" type="ORF">EV190_103229</name>
</gene>